<evidence type="ECO:0000313" key="1">
    <source>
        <dbReference type="EMBL" id="MDC0682932.1"/>
    </source>
</evidence>
<keyword evidence="2" id="KW-1185">Reference proteome</keyword>
<dbReference type="EMBL" id="JAQNDK010000004">
    <property type="protein sequence ID" value="MDC0682932.1"/>
    <property type="molecule type" value="Genomic_DNA"/>
</dbReference>
<organism evidence="1 2">
    <name type="scientific">Sorangium atrum</name>
    <dbReference type="NCBI Taxonomy" id="2995308"/>
    <lineage>
        <taxon>Bacteria</taxon>
        <taxon>Pseudomonadati</taxon>
        <taxon>Myxococcota</taxon>
        <taxon>Polyangia</taxon>
        <taxon>Polyangiales</taxon>
        <taxon>Polyangiaceae</taxon>
        <taxon>Sorangium</taxon>
    </lineage>
</organism>
<reference evidence="1 2" key="1">
    <citation type="submission" date="2023-01" db="EMBL/GenBank/DDBJ databases">
        <title>Minimal conservation of predation-associated metabolite biosynthetic gene clusters underscores biosynthetic potential of Myxococcota including descriptions for ten novel species: Archangium lansinium sp. nov., Myxococcus landrumus sp. nov., Nannocystis bai.</title>
        <authorList>
            <person name="Ahearne A."/>
            <person name="Stevens C."/>
            <person name="Dowd S."/>
        </authorList>
    </citation>
    <scope>NUCLEOTIDE SEQUENCE [LARGE SCALE GENOMIC DNA]</scope>
    <source>
        <strain evidence="1 2">WIWO2</strain>
    </source>
</reference>
<comment type="caution">
    <text evidence="1">The sequence shown here is derived from an EMBL/GenBank/DDBJ whole genome shotgun (WGS) entry which is preliminary data.</text>
</comment>
<dbReference type="Proteomes" id="UP001217485">
    <property type="component" value="Unassembled WGS sequence"/>
</dbReference>
<sequence length="277" mass="27403">MWTFHISAFPLRRTSRVQATSVPLCLVVALAGCSPKARSFQGSGAVSAGGDGDQGVGAGDPGAGWDGEAPACAAETQAADCDDGNPCTADACTGGACVNVPLDGVPALPSGQIAGDCQILTCAAGQPYPAPDDADAEDDGDPCTSDACRRGVATHVVAAGSPCGQGLVCDAAGACKGANGRACAGPGDCASRKCVDGVCCDTACDETCMACNVERSVGTCSPLGPGVEDEPDCVLDHEVCDGMGACKLAPGRRCHRDESCASGVCRGSGRCGEFTTE</sequence>
<dbReference type="InterPro" id="IPR001673">
    <property type="entry name" value="S_mold_repeat"/>
</dbReference>
<name>A0ABT5C985_9BACT</name>
<gene>
    <name evidence="1" type="ORF">POL72_34715</name>
</gene>
<evidence type="ECO:0000313" key="2">
    <source>
        <dbReference type="Proteomes" id="UP001217485"/>
    </source>
</evidence>
<proteinExistence type="predicted"/>
<accession>A0ABT5C985</accession>
<dbReference type="RefSeq" id="WP_272101082.1">
    <property type="nucleotide sequence ID" value="NZ_JAQNDK010000004.1"/>
</dbReference>
<evidence type="ECO:0008006" key="3">
    <source>
        <dbReference type="Google" id="ProtNLM"/>
    </source>
</evidence>
<protein>
    <recommendedName>
        <fullName evidence="3">Tryptophan synthase alpha chain</fullName>
    </recommendedName>
</protein>
<dbReference type="Pfam" id="PF00526">
    <property type="entry name" value="Dicty_CTDC"/>
    <property type="match status" value="2"/>
</dbReference>